<name>A0A0F9AEV3_9ZZZZ</name>
<organism evidence="1">
    <name type="scientific">marine sediment metagenome</name>
    <dbReference type="NCBI Taxonomy" id="412755"/>
    <lineage>
        <taxon>unclassified sequences</taxon>
        <taxon>metagenomes</taxon>
        <taxon>ecological metagenomes</taxon>
    </lineage>
</organism>
<sequence length="23" mass="2657">MFKKRDNAPDAPVRMVRVRGDVV</sequence>
<feature type="non-terminal residue" evidence="1">
    <location>
        <position position="23"/>
    </location>
</feature>
<accession>A0A0F9AEV3</accession>
<protein>
    <submittedName>
        <fullName evidence="1">Uncharacterized protein</fullName>
    </submittedName>
</protein>
<dbReference type="EMBL" id="LAZR01043083">
    <property type="protein sequence ID" value="KKL07945.1"/>
    <property type="molecule type" value="Genomic_DNA"/>
</dbReference>
<comment type="caution">
    <text evidence="1">The sequence shown here is derived from an EMBL/GenBank/DDBJ whole genome shotgun (WGS) entry which is preliminary data.</text>
</comment>
<reference evidence="1" key="1">
    <citation type="journal article" date="2015" name="Nature">
        <title>Complex archaea that bridge the gap between prokaryotes and eukaryotes.</title>
        <authorList>
            <person name="Spang A."/>
            <person name="Saw J.H."/>
            <person name="Jorgensen S.L."/>
            <person name="Zaremba-Niedzwiedzka K."/>
            <person name="Martijn J."/>
            <person name="Lind A.E."/>
            <person name="van Eijk R."/>
            <person name="Schleper C."/>
            <person name="Guy L."/>
            <person name="Ettema T.J."/>
        </authorList>
    </citation>
    <scope>NUCLEOTIDE SEQUENCE</scope>
</reference>
<gene>
    <name evidence="1" type="ORF">LCGC14_2580880</name>
</gene>
<proteinExistence type="predicted"/>
<evidence type="ECO:0000313" key="1">
    <source>
        <dbReference type="EMBL" id="KKL07945.1"/>
    </source>
</evidence>
<dbReference type="AlphaFoldDB" id="A0A0F9AEV3"/>